<evidence type="ECO:0000313" key="8">
    <source>
        <dbReference type="Proteomes" id="UP000237771"/>
    </source>
</evidence>
<name>A0A1M5KGX3_9FLAO</name>
<dbReference type="Proteomes" id="UP000237771">
    <property type="component" value="Unassembled WGS sequence"/>
</dbReference>
<dbReference type="Pfam" id="PF13181">
    <property type="entry name" value="TPR_8"/>
    <property type="match status" value="1"/>
</dbReference>
<dbReference type="RefSeq" id="WP_072940523.1">
    <property type="nucleotide sequence ID" value="NZ_FQWO01000002.1"/>
</dbReference>
<accession>A0A1M5KGX3</accession>
<dbReference type="EMBL" id="FQWO01000002">
    <property type="protein sequence ID" value="SHG52001.1"/>
    <property type="molecule type" value="Genomic_DNA"/>
</dbReference>
<evidence type="ECO:0000313" key="6">
    <source>
        <dbReference type="EMBL" id="SHG52001.1"/>
    </source>
</evidence>
<dbReference type="Gene3D" id="1.25.40.10">
    <property type="entry name" value="Tetratricopeptide repeat domain"/>
    <property type="match status" value="2"/>
</dbReference>
<protein>
    <submittedName>
        <fullName evidence="5">Tetratricopeptide repeat protein</fullName>
    </submittedName>
    <submittedName>
        <fullName evidence="6">Tetratricopeptide repeat-containing protein</fullName>
    </submittedName>
</protein>
<dbReference type="PROSITE" id="PS50293">
    <property type="entry name" value="TPR_REGION"/>
    <property type="match status" value="1"/>
</dbReference>
<dbReference type="Proteomes" id="UP000184384">
    <property type="component" value="Unassembled WGS sequence"/>
</dbReference>
<evidence type="ECO:0000256" key="2">
    <source>
        <dbReference type="ARBA" id="ARBA00022803"/>
    </source>
</evidence>
<dbReference type="STRING" id="280093.SAMN05443373_102255"/>
<evidence type="ECO:0000256" key="1">
    <source>
        <dbReference type="ARBA" id="ARBA00022737"/>
    </source>
</evidence>
<feature type="repeat" description="TPR" evidence="3">
    <location>
        <begin position="71"/>
        <end position="104"/>
    </location>
</feature>
<evidence type="ECO:0000256" key="3">
    <source>
        <dbReference type="PROSITE-ProRule" id="PRU00339"/>
    </source>
</evidence>
<dbReference type="InterPro" id="IPR052346">
    <property type="entry name" value="O-mannosyl-transferase_TMTC"/>
</dbReference>
<reference evidence="7" key="2">
    <citation type="submission" date="2016-11" db="EMBL/GenBank/DDBJ databases">
        <authorList>
            <person name="Varghese N."/>
            <person name="Submissions S."/>
        </authorList>
    </citation>
    <scope>NUCLEOTIDE SEQUENCE [LARGE SCALE GENOMIC DNA]</scope>
    <source>
        <strain evidence="7">DSM 19729</strain>
    </source>
</reference>
<organism evidence="6 7">
    <name type="scientific">Flavobacterium granuli</name>
    <dbReference type="NCBI Taxonomy" id="280093"/>
    <lineage>
        <taxon>Bacteria</taxon>
        <taxon>Pseudomonadati</taxon>
        <taxon>Bacteroidota</taxon>
        <taxon>Flavobacteriia</taxon>
        <taxon>Flavobacteriales</taxon>
        <taxon>Flavobacteriaceae</taxon>
        <taxon>Flavobacterium</taxon>
    </lineage>
</organism>
<evidence type="ECO:0000313" key="5">
    <source>
        <dbReference type="EMBL" id="PRZ26290.1"/>
    </source>
</evidence>
<feature type="signal peptide" evidence="4">
    <location>
        <begin position="1"/>
        <end position="23"/>
    </location>
</feature>
<dbReference type="PANTHER" id="PTHR44227:SF3">
    <property type="entry name" value="PROTEIN O-MANNOSYL-TRANSFERASE TMTC4"/>
    <property type="match status" value="1"/>
</dbReference>
<gene>
    <name evidence="5" type="ORF">BC624_102255</name>
    <name evidence="6" type="ORF">SAMN05443373_102255</name>
</gene>
<dbReference type="SUPFAM" id="SSF48452">
    <property type="entry name" value="TPR-like"/>
    <property type="match status" value="1"/>
</dbReference>
<feature type="chain" id="PRO_5013245903" evidence="4">
    <location>
        <begin position="24"/>
        <end position="448"/>
    </location>
</feature>
<dbReference type="Pfam" id="PF13176">
    <property type="entry name" value="TPR_7"/>
    <property type="match status" value="1"/>
</dbReference>
<keyword evidence="1" id="KW-0677">Repeat</keyword>
<keyword evidence="8" id="KW-1185">Reference proteome</keyword>
<dbReference type="InterPro" id="IPR013105">
    <property type="entry name" value="TPR_2"/>
</dbReference>
<dbReference type="InterPro" id="IPR019734">
    <property type="entry name" value="TPR_rpt"/>
</dbReference>
<dbReference type="Pfam" id="PF07719">
    <property type="entry name" value="TPR_2"/>
    <property type="match status" value="1"/>
</dbReference>
<feature type="repeat" description="TPR" evidence="3">
    <location>
        <begin position="309"/>
        <end position="342"/>
    </location>
</feature>
<dbReference type="OrthoDB" id="1465784at2"/>
<keyword evidence="2 3" id="KW-0802">TPR repeat</keyword>
<proteinExistence type="predicted"/>
<dbReference type="AlphaFoldDB" id="A0A1M5KGX3"/>
<dbReference type="EMBL" id="PVUB01000002">
    <property type="protein sequence ID" value="PRZ26290.1"/>
    <property type="molecule type" value="Genomic_DNA"/>
</dbReference>
<evidence type="ECO:0000313" key="7">
    <source>
        <dbReference type="Proteomes" id="UP000184384"/>
    </source>
</evidence>
<dbReference type="SMART" id="SM00028">
    <property type="entry name" value="TPR"/>
    <property type="match status" value="4"/>
</dbReference>
<dbReference type="PANTHER" id="PTHR44227">
    <property type="match status" value="1"/>
</dbReference>
<dbReference type="PROSITE" id="PS50005">
    <property type="entry name" value="TPR"/>
    <property type="match status" value="2"/>
</dbReference>
<keyword evidence="4" id="KW-0732">Signal</keyword>
<dbReference type="InterPro" id="IPR011990">
    <property type="entry name" value="TPR-like_helical_dom_sf"/>
</dbReference>
<evidence type="ECO:0000256" key="4">
    <source>
        <dbReference type="SAM" id="SignalP"/>
    </source>
</evidence>
<sequence length="448" mass="52247">MKNKTALLILFLVLLSNSNLLWAQTEPEDIKLNTDKFQEYFYESLKQKGIENYDKAILALEKCLKMEPENATIHFELGKNYLASKDYKNAYSSFEKATKIEPTNKWFWIGMYDVDYATKDFNRGIITIQKLIEFDPRFKEDLASLYMSTSQFDKALELINELNETFGKSERRESYKNQILSQGKYQNVEIANLLEQIKNNPKEESNYISLIYLYSKNNETDKMLETARKLEIAIPTSEWAQLSLFKNYLESNQGEKAVKAMNIALASSKIDSKIKHRILNEFLIFTNKNPHFTADLEKAVGYFDNDPEVNVAKEIGKFYHNKKQWDKAIGYYDKAISKSTETDIETNLLLFQAYAETQQFELLSKKAINMVDLFPTQPQFYYYSGLAYNQLKQFKKAKEILEMGLDYLVDDKTLEINFNIQLGEAFNGLGDVKKKEFYFSKANQLLKK</sequence>
<reference evidence="5 8" key="3">
    <citation type="submission" date="2018-03" db="EMBL/GenBank/DDBJ databases">
        <title>Genomic Encyclopedia of Archaeal and Bacterial Type Strains, Phase II (KMG-II): from individual species to whole genera.</title>
        <authorList>
            <person name="Goeker M."/>
        </authorList>
    </citation>
    <scope>NUCLEOTIDE SEQUENCE [LARGE SCALE GENOMIC DNA]</scope>
    <source>
        <strain evidence="5 8">DSM 17797</strain>
    </source>
</reference>
<reference evidence="6" key="1">
    <citation type="submission" date="2016-11" db="EMBL/GenBank/DDBJ databases">
        <authorList>
            <person name="Jaros S."/>
            <person name="Januszkiewicz K."/>
            <person name="Wedrychowicz H."/>
        </authorList>
    </citation>
    <scope>NUCLEOTIDE SEQUENCE [LARGE SCALE GENOMIC DNA]</scope>
    <source>
        <strain evidence="6">DSM 19729</strain>
    </source>
</reference>